<dbReference type="SUPFAM" id="SSF55729">
    <property type="entry name" value="Acyl-CoA N-acyltransferases (Nat)"/>
    <property type="match status" value="1"/>
</dbReference>
<dbReference type="PANTHER" id="PTHR43792">
    <property type="entry name" value="GNAT FAMILY, PUTATIVE (AFU_ORTHOLOGUE AFUA_3G00765)-RELATED-RELATED"/>
    <property type="match status" value="1"/>
</dbReference>
<evidence type="ECO:0000313" key="3">
    <source>
        <dbReference type="Proteomes" id="UP000441797"/>
    </source>
</evidence>
<keyword evidence="2" id="KW-0808">Transferase</keyword>
<dbReference type="RefSeq" id="WP_105220864.1">
    <property type="nucleotide sequence ID" value="NZ_CAWNSU010000073.1"/>
</dbReference>
<name>A0A6N8FTG3_9CHRO</name>
<organism evidence="2 3">
    <name type="scientific">Gloeocapsopsis dulcis AAB1 = 1H9</name>
    <dbReference type="NCBI Taxonomy" id="1433147"/>
    <lineage>
        <taxon>Bacteria</taxon>
        <taxon>Bacillati</taxon>
        <taxon>Cyanobacteriota</taxon>
        <taxon>Cyanophyceae</taxon>
        <taxon>Oscillatoriophycideae</taxon>
        <taxon>Chroococcales</taxon>
        <taxon>Chroococcaceae</taxon>
        <taxon>Gloeocapsopsis</taxon>
        <taxon>Gloeocapsopsis dulcis</taxon>
    </lineage>
</organism>
<feature type="domain" description="N-acetyltransferase" evidence="1">
    <location>
        <begin position="10"/>
        <end position="198"/>
    </location>
</feature>
<keyword evidence="3" id="KW-1185">Reference proteome</keyword>
<dbReference type="GO" id="GO:0016747">
    <property type="term" value="F:acyltransferase activity, transferring groups other than amino-acyl groups"/>
    <property type="evidence" value="ECO:0007669"/>
    <property type="project" value="InterPro"/>
</dbReference>
<accession>A0A6N8FTG3</accession>
<dbReference type="PANTHER" id="PTHR43792:SF16">
    <property type="entry name" value="N-ACETYLTRANSFERASE DOMAIN-CONTAINING PROTEIN"/>
    <property type="match status" value="1"/>
</dbReference>
<dbReference type="OrthoDB" id="9785602at2"/>
<reference evidence="2 3" key="1">
    <citation type="journal article" date="2019" name="Front. Microbiol.">
        <title>Genomic Features for Desiccation Tolerance and Sugar Biosynthesis in the Extremophile Gloeocapsopsis sp. UTEX B3054.</title>
        <authorList>
            <person name="Urrejola C."/>
            <person name="Alcorta J."/>
            <person name="Salas L."/>
            <person name="Vasquez M."/>
            <person name="Polz M.F."/>
            <person name="Vicuna R."/>
            <person name="Diez B."/>
        </authorList>
    </citation>
    <scope>NUCLEOTIDE SEQUENCE [LARGE SCALE GENOMIC DNA]</scope>
    <source>
        <strain evidence="2 3">1H9</strain>
    </source>
</reference>
<dbReference type="AlphaFoldDB" id="A0A6N8FTG3"/>
<dbReference type="Pfam" id="PF13302">
    <property type="entry name" value="Acetyltransf_3"/>
    <property type="match status" value="1"/>
</dbReference>
<gene>
    <name evidence="2" type="ORF">BWI75_08685</name>
</gene>
<comment type="caution">
    <text evidence="2">The sequence shown here is derived from an EMBL/GenBank/DDBJ whole genome shotgun (WGS) entry which is preliminary data.</text>
</comment>
<dbReference type="PROSITE" id="PS51186">
    <property type="entry name" value="GNAT"/>
    <property type="match status" value="1"/>
</dbReference>
<dbReference type="Proteomes" id="UP000441797">
    <property type="component" value="Unassembled WGS sequence"/>
</dbReference>
<dbReference type="InterPro" id="IPR000182">
    <property type="entry name" value="GNAT_dom"/>
</dbReference>
<dbReference type="Gene3D" id="3.40.630.30">
    <property type="match status" value="1"/>
</dbReference>
<evidence type="ECO:0000259" key="1">
    <source>
        <dbReference type="PROSITE" id="PS51186"/>
    </source>
</evidence>
<sequence length="203" mass="23729">MQVFLETPRLLLRDFTEKDADILYELDSDPDVIRFVNLGVIKGGIPSNIDYETIKNITLPKWLDYYEQYETYGFWAAIEKLSNEFIGWFHFRPASDNLFHFNLGFYDNSEIELGYRLKRAKWNQGYATEGSRALIHKGFSDLDTLKVVSMALATHTASIRVMEKVGLKFVGKYFHPEIQLEVVKYALHRSEYMITSKDNITKY</sequence>
<dbReference type="EMBL" id="NAPY01000010">
    <property type="protein sequence ID" value="MUL36420.1"/>
    <property type="molecule type" value="Genomic_DNA"/>
</dbReference>
<evidence type="ECO:0000313" key="2">
    <source>
        <dbReference type="EMBL" id="MUL36420.1"/>
    </source>
</evidence>
<dbReference type="InterPro" id="IPR016181">
    <property type="entry name" value="Acyl_CoA_acyltransferase"/>
</dbReference>
<dbReference type="InterPro" id="IPR051531">
    <property type="entry name" value="N-acetyltransferase"/>
</dbReference>
<proteinExistence type="predicted"/>
<protein>
    <submittedName>
        <fullName evidence="2">GNAT family N-acetyltransferase</fullName>
    </submittedName>
</protein>